<dbReference type="Pfam" id="PF12802">
    <property type="entry name" value="MarR_2"/>
    <property type="match status" value="1"/>
</dbReference>
<dbReference type="RefSeq" id="WP_345528366.1">
    <property type="nucleotide sequence ID" value="NZ_BAABKN010000023.1"/>
</dbReference>
<dbReference type="Pfam" id="PF01047">
    <property type="entry name" value="MarR"/>
    <property type="match status" value="1"/>
</dbReference>
<dbReference type="SMART" id="SM00347">
    <property type="entry name" value="HTH_MARR"/>
    <property type="match status" value="2"/>
</dbReference>
<reference evidence="3" key="1">
    <citation type="journal article" date="2019" name="Int. J. Syst. Evol. Microbiol.">
        <title>The Global Catalogue of Microorganisms (GCM) 10K type strain sequencing project: providing services to taxonomists for standard genome sequencing and annotation.</title>
        <authorList>
            <consortium name="The Broad Institute Genomics Platform"/>
            <consortium name="The Broad Institute Genome Sequencing Center for Infectious Disease"/>
            <person name="Wu L."/>
            <person name="Ma J."/>
        </authorList>
    </citation>
    <scope>NUCLEOTIDE SEQUENCE [LARGE SCALE GENOMIC DNA]</scope>
    <source>
        <strain evidence="3">JCM 18532</strain>
    </source>
</reference>
<keyword evidence="3" id="KW-1185">Reference proteome</keyword>
<evidence type="ECO:0000313" key="3">
    <source>
        <dbReference type="Proteomes" id="UP001499882"/>
    </source>
</evidence>
<comment type="caution">
    <text evidence="2">The sequence shown here is derived from an EMBL/GenBank/DDBJ whole genome shotgun (WGS) entry which is preliminary data.</text>
</comment>
<organism evidence="2 3">
    <name type="scientific">Nocardioides endophyticus</name>
    <dbReference type="NCBI Taxonomy" id="1353775"/>
    <lineage>
        <taxon>Bacteria</taxon>
        <taxon>Bacillati</taxon>
        <taxon>Actinomycetota</taxon>
        <taxon>Actinomycetes</taxon>
        <taxon>Propionibacteriales</taxon>
        <taxon>Nocardioidaceae</taxon>
        <taxon>Nocardioides</taxon>
    </lineage>
</organism>
<dbReference type="PANTHER" id="PTHR33164">
    <property type="entry name" value="TRANSCRIPTIONAL REGULATOR, MARR FAMILY"/>
    <property type="match status" value="1"/>
</dbReference>
<dbReference type="SUPFAM" id="SSF46785">
    <property type="entry name" value="Winged helix' DNA-binding domain"/>
    <property type="match status" value="2"/>
</dbReference>
<name>A0ABP8Z6Y2_9ACTN</name>
<gene>
    <name evidence="2" type="ORF">GCM10023350_36610</name>
</gene>
<dbReference type="InterPro" id="IPR039422">
    <property type="entry name" value="MarR/SlyA-like"/>
</dbReference>
<feature type="domain" description="HTH marR-type" evidence="1">
    <location>
        <begin position="185"/>
        <end position="319"/>
    </location>
</feature>
<dbReference type="InterPro" id="IPR000835">
    <property type="entry name" value="HTH_MarR-typ"/>
</dbReference>
<accession>A0ABP8Z6Y2</accession>
<proteinExistence type="predicted"/>
<dbReference type="Proteomes" id="UP001499882">
    <property type="component" value="Unassembled WGS sequence"/>
</dbReference>
<feature type="domain" description="HTH marR-type" evidence="1">
    <location>
        <begin position="1"/>
        <end position="162"/>
    </location>
</feature>
<dbReference type="PROSITE" id="PS50995">
    <property type="entry name" value="HTH_MARR_2"/>
    <property type="match status" value="2"/>
</dbReference>
<dbReference type="InterPro" id="IPR036390">
    <property type="entry name" value="WH_DNA-bd_sf"/>
</dbReference>
<sequence>MEDVRAVVEARGRAVEGSASGAPTHSLDLVRHGGGFALTAADHVASALWRHTVGDDLTQPQFLALTTLRAHPGIGNHELADRAAVDRATAAPLLRKLTERGLVSRHKDPRDSRRAVLTTTDRADRLLLTVTEQADAVDRALMAPLIATETAAVVQSWSALGRSELDRDEPPHGDSPDSSALLPLAARPWFHLRRARRTHRRLWREHASVDVRASQFALLAAIADSPGVDIRHAAAAAMVEDTTAVRIVMRLARTRLVHDRRDPEDRRRTLLQLTDAGHTLHQELSERVPQIEHALARRLPPQAIAEFTRLTRAVARIDGAIS</sequence>
<dbReference type="PANTHER" id="PTHR33164:SF95">
    <property type="entry name" value="TRANSCRIPTIONAL REGULATOR"/>
    <property type="match status" value="1"/>
</dbReference>
<dbReference type="Gene3D" id="1.10.10.10">
    <property type="entry name" value="Winged helix-like DNA-binding domain superfamily/Winged helix DNA-binding domain"/>
    <property type="match status" value="2"/>
</dbReference>
<evidence type="ECO:0000313" key="2">
    <source>
        <dbReference type="EMBL" id="GAA4748359.1"/>
    </source>
</evidence>
<evidence type="ECO:0000259" key="1">
    <source>
        <dbReference type="PROSITE" id="PS50995"/>
    </source>
</evidence>
<dbReference type="InterPro" id="IPR036388">
    <property type="entry name" value="WH-like_DNA-bd_sf"/>
</dbReference>
<dbReference type="EMBL" id="BAABKN010000023">
    <property type="protein sequence ID" value="GAA4748359.1"/>
    <property type="molecule type" value="Genomic_DNA"/>
</dbReference>
<protein>
    <recommendedName>
        <fullName evidence="1">HTH marR-type domain-containing protein</fullName>
    </recommendedName>
</protein>